<dbReference type="RefSeq" id="XP_040759126.1">
    <property type="nucleotide sequence ID" value="XM_040910003.1"/>
</dbReference>
<name>A0A165BNW1_9APHY</name>
<feature type="region of interest" description="Disordered" evidence="3">
    <location>
        <begin position="228"/>
        <end position="255"/>
    </location>
</feature>
<organism evidence="5 6">
    <name type="scientific">Laetiporus sulphureus 93-53</name>
    <dbReference type="NCBI Taxonomy" id="1314785"/>
    <lineage>
        <taxon>Eukaryota</taxon>
        <taxon>Fungi</taxon>
        <taxon>Dikarya</taxon>
        <taxon>Basidiomycota</taxon>
        <taxon>Agaricomycotina</taxon>
        <taxon>Agaricomycetes</taxon>
        <taxon>Polyporales</taxon>
        <taxon>Laetiporus</taxon>
    </lineage>
</organism>
<dbReference type="InterPro" id="IPR036864">
    <property type="entry name" value="Zn2-C6_fun-type_DNA-bd_sf"/>
</dbReference>
<dbReference type="InParanoid" id="A0A165BNW1"/>
<dbReference type="STRING" id="1314785.A0A165BNW1"/>
<keyword evidence="6" id="KW-1185">Reference proteome</keyword>
<dbReference type="PANTHER" id="PTHR31001">
    <property type="entry name" value="UNCHARACTERIZED TRANSCRIPTIONAL REGULATORY PROTEIN"/>
    <property type="match status" value="1"/>
</dbReference>
<dbReference type="SMART" id="SM00066">
    <property type="entry name" value="GAL4"/>
    <property type="match status" value="1"/>
</dbReference>
<dbReference type="OrthoDB" id="424974at2759"/>
<keyword evidence="2" id="KW-0539">Nucleus</keyword>
<feature type="compositionally biased region" description="Low complexity" evidence="3">
    <location>
        <begin position="232"/>
        <end position="249"/>
    </location>
</feature>
<dbReference type="SUPFAM" id="SSF57701">
    <property type="entry name" value="Zn2/Cys6 DNA-binding domain"/>
    <property type="match status" value="1"/>
</dbReference>
<feature type="region of interest" description="Disordered" evidence="3">
    <location>
        <begin position="176"/>
        <end position="209"/>
    </location>
</feature>
<dbReference type="CDD" id="cd00067">
    <property type="entry name" value="GAL4"/>
    <property type="match status" value="1"/>
</dbReference>
<dbReference type="GO" id="GO:0008270">
    <property type="term" value="F:zinc ion binding"/>
    <property type="evidence" value="ECO:0007669"/>
    <property type="project" value="InterPro"/>
</dbReference>
<dbReference type="InterPro" id="IPR001138">
    <property type="entry name" value="Zn2Cys6_DnaBD"/>
</dbReference>
<dbReference type="InterPro" id="IPR050613">
    <property type="entry name" value="Sec_Metabolite_Reg"/>
</dbReference>
<evidence type="ECO:0000313" key="6">
    <source>
        <dbReference type="Proteomes" id="UP000076871"/>
    </source>
</evidence>
<dbReference type="Pfam" id="PF00172">
    <property type="entry name" value="Zn_clus"/>
    <property type="match status" value="1"/>
</dbReference>
<comment type="subcellular location">
    <subcellularLocation>
        <location evidence="1">Nucleus</location>
    </subcellularLocation>
</comment>
<sequence>MATDSMQGNSAVAASVVEGAPSDTSIPEMNGATYMPSQIARRKGGLSCTECRRRKIKCDRARPCGPCTQRGSTACDWVMLEPEKRDVTRRESEDIKAEVSRNHAKLRELELSLDVANRKLLELENIIRHLTISPGSSSPSCSAPNPAPPSHMIHPTAVLPYSQSVQFVPPIIESASGQLSPDIHRSQHQQGSRHALGPQTESYPPRTYKFLPPLTNIEPLVSQPVTVVPHYSFSGSPTSEDSSTSPSTSEGGGMQ</sequence>
<dbReference type="AlphaFoldDB" id="A0A165BNW1"/>
<dbReference type="EMBL" id="KV427665">
    <property type="protein sequence ID" value="KZT01386.1"/>
    <property type="molecule type" value="Genomic_DNA"/>
</dbReference>
<dbReference type="PANTHER" id="PTHR31001:SF90">
    <property type="entry name" value="CENTROMERE DNA-BINDING PROTEIN COMPLEX CBF3 SUBUNIT B"/>
    <property type="match status" value="1"/>
</dbReference>
<dbReference type="GeneID" id="63827032"/>
<proteinExistence type="predicted"/>
<feature type="region of interest" description="Disordered" evidence="3">
    <location>
        <begin position="1"/>
        <end position="37"/>
    </location>
</feature>
<evidence type="ECO:0000256" key="1">
    <source>
        <dbReference type="ARBA" id="ARBA00004123"/>
    </source>
</evidence>
<dbReference type="Gene3D" id="4.10.240.10">
    <property type="entry name" value="Zn(2)-C6 fungal-type DNA-binding domain"/>
    <property type="match status" value="1"/>
</dbReference>
<feature type="compositionally biased region" description="Polar residues" evidence="3">
    <location>
        <begin position="1"/>
        <end position="12"/>
    </location>
</feature>
<dbReference type="GO" id="GO:0005634">
    <property type="term" value="C:nucleus"/>
    <property type="evidence" value="ECO:0007669"/>
    <property type="project" value="UniProtKB-SubCell"/>
</dbReference>
<dbReference type="PROSITE" id="PS00463">
    <property type="entry name" value="ZN2_CY6_FUNGAL_1"/>
    <property type="match status" value="1"/>
</dbReference>
<evidence type="ECO:0000259" key="4">
    <source>
        <dbReference type="PROSITE" id="PS50048"/>
    </source>
</evidence>
<evidence type="ECO:0000256" key="3">
    <source>
        <dbReference type="SAM" id="MobiDB-lite"/>
    </source>
</evidence>
<dbReference type="PROSITE" id="PS50048">
    <property type="entry name" value="ZN2_CY6_FUNGAL_2"/>
    <property type="match status" value="1"/>
</dbReference>
<evidence type="ECO:0000313" key="5">
    <source>
        <dbReference type="EMBL" id="KZT01386.1"/>
    </source>
</evidence>
<accession>A0A165BNW1</accession>
<feature type="domain" description="Zn(2)-C6 fungal-type" evidence="4">
    <location>
        <begin position="47"/>
        <end position="77"/>
    </location>
</feature>
<evidence type="ECO:0000256" key="2">
    <source>
        <dbReference type="ARBA" id="ARBA00023242"/>
    </source>
</evidence>
<reference evidence="5 6" key="1">
    <citation type="journal article" date="2016" name="Mol. Biol. Evol.">
        <title>Comparative Genomics of Early-Diverging Mushroom-Forming Fungi Provides Insights into the Origins of Lignocellulose Decay Capabilities.</title>
        <authorList>
            <person name="Nagy L.G."/>
            <person name="Riley R."/>
            <person name="Tritt A."/>
            <person name="Adam C."/>
            <person name="Daum C."/>
            <person name="Floudas D."/>
            <person name="Sun H."/>
            <person name="Yadav J.S."/>
            <person name="Pangilinan J."/>
            <person name="Larsson K.H."/>
            <person name="Matsuura K."/>
            <person name="Barry K."/>
            <person name="Labutti K."/>
            <person name="Kuo R."/>
            <person name="Ohm R.A."/>
            <person name="Bhattacharya S.S."/>
            <person name="Shirouzu T."/>
            <person name="Yoshinaga Y."/>
            <person name="Martin F.M."/>
            <person name="Grigoriev I.V."/>
            <person name="Hibbett D.S."/>
        </authorList>
    </citation>
    <scope>NUCLEOTIDE SEQUENCE [LARGE SCALE GENOMIC DNA]</scope>
    <source>
        <strain evidence="5 6">93-53</strain>
    </source>
</reference>
<protein>
    <recommendedName>
        <fullName evidence="4">Zn(2)-C6 fungal-type domain-containing protein</fullName>
    </recommendedName>
</protein>
<dbReference type="GO" id="GO:0000981">
    <property type="term" value="F:DNA-binding transcription factor activity, RNA polymerase II-specific"/>
    <property type="evidence" value="ECO:0007669"/>
    <property type="project" value="InterPro"/>
</dbReference>
<gene>
    <name evidence="5" type="ORF">LAESUDRAFT_731238</name>
</gene>
<dbReference type="Proteomes" id="UP000076871">
    <property type="component" value="Unassembled WGS sequence"/>
</dbReference>